<dbReference type="InterPro" id="IPR009056">
    <property type="entry name" value="Cyt_c-like_dom"/>
</dbReference>
<reference evidence="6 7" key="2">
    <citation type="journal article" date="2015" name="Stand. Genomic Sci.">
        <title>High quality draft genomic sequence of Arenimonas donghaensis DSM 18148(T).</title>
        <authorList>
            <person name="Chen F."/>
            <person name="Wang H."/>
            <person name="Cao Y."/>
            <person name="Li X."/>
            <person name="Wang G."/>
        </authorList>
    </citation>
    <scope>NUCLEOTIDE SEQUENCE [LARGE SCALE GENOMIC DNA]</scope>
    <source>
        <strain evidence="6 7">HO3-R19</strain>
    </source>
</reference>
<dbReference type="GO" id="GO:0009055">
    <property type="term" value="F:electron transfer activity"/>
    <property type="evidence" value="ECO:0007669"/>
    <property type="project" value="InterPro"/>
</dbReference>
<reference evidence="7" key="1">
    <citation type="submission" date="2013-08" db="EMBL/GenBank/DDBJ databases">
        <title>Genome sequencing of Arenimonas donghaensis.</title>
        <authorList>
            <person name="Chen F."/>
            <person name="Wang G."/>
        </authorList>
    </citation>
    <scope>NUCLEOTIDE SEQUENCE [LARGE SCALE GENOMIC DNA]</scope>
    <source>
        <strain evidence="7">HO3-R19</strain>
    </source>
</reference>
<gene>
    <name evidence="6" type="ORF">N788_05345</name>
</gene>
<keyword evidence="3 4" id="KW-0408">Iron</keyword>
<dbReference type="Pfam" id="PF00034">
    <property type="entry name" value="Cytochrom_C"/>
    <property type="match status" value="1"/>
</dbReference>
<dbReference type="AlphaFoldDB" id="A0A087MHG5"/>
<keyword evidence="2 4" id="KW-0479">Metal-binding</keyword>
<dbReference type="GO" id="GO:0020037">
    <property type="term" value="F:heme binding"/>
    <property type="evidence" value="ECO:0007669"/>
    <property type="project" value="InterPro"/>
</dbReference>
<dbReference type="PANTHER" id="PTHR35008:SF4">
    <property type="entry name" value="BLL4482 PROTEIN"/>
    <property type="match status" value="1"/>
</dbReference>
<keyword evidence="1 4" id="KW-0349">Heme</keyword>
<dbReference type="Proteomes" id="UP000029085">
    <property type="component" value="Unassembled WGS sequence"/>
</dbReference>
<comment type="caution">
    <text evidence="6">The sequence shown here is derived from an EMBL/GenBank/DDBJ whole genome shotgun (WGS) entry which is preliminary data.</text>
</comment>
<dbReference type="EMBL" id="AVCJ01000023">
    <property type="protein sequence ID" value="KFL36318.1"/>
    <property type="molecule type" value="Genomic_DNA"/>
</dbReference>
<dbReference type="PANTHER" id="PTHR35008">
    <property type="entry name" value="BLL4482 PROTEIN-RELATED"/>
    <property type="match status" value="1"/>
</dbReference>
<feature type="domain" description="Cytochrome c" evidence="5">
    <location>
        <begin position="48"/>
        <end position="145"/>
    </location>
</feature>
<dbReference type="Pfam" id="PF13442">
    <property type="entry name" value="Cytochrome_CBB3"/>
    <property type="match status" value="1"/>
</dbReference>
<accession>A0A087MHG5</accession>
<evidence type="ECO:0000259" key="5">
    <source>
        <dbReference type="PROSITE" id="PS51007"/>
    </source>
</evidence>
<dbReference type="STRING" id="1121014.N788_05345"/>
<dbReference type="SUPFAM" id="SSF46626">
    <property type="entry name" value="Cytochrome c"/>
    <property type="match status" value="2"/>
</dbReference>
<dbReference type="PATRIC" id="fig|1121014.3.peg.1957"/>
<keyword evidence="7" id="KW-1185">Reference proteome</keyword>
<dbReference type="InterPro" id="IPR036909">
    <property type="entry name" value="Cyt_c-like_dom_sf"/>
</dbReference>
<sequence length="298" mass="31771">MRAAAWLVVSLLVLVAGVFAVAWAKTEADLARTYAVDDPPLRLRGDAAERARGEHLYTVAGCVECHGQGGRGMVFIDGGPVAYVVAPNLTPAALAGRYDADAIAAAIRHGVGPDGRALRVMPSTDFMNLSDEDTAALVAYLQALPPLQNNPGTTEIRPLGRLLTLMGKFHLTPAADIDHSPRTRSAPPEGPTAEYGAYLAQVCTGCHGMAWTGQRVPGTPPELPPAPNLTAHATGLQDWSEADFVRVLREGKRPDGGDVHPFMPWRSYGRMSDVEVQALWRHLQGLPATAGQVRQPPA</sequence>
<evidence type="ECO:0000256" key="3">
    <source>
        <dbReference type="ARBA" id="ARBA00023004"/>
    </source>
</evidence>
<evidence type="ECO:0000256" key="2">
    <source>
        <dbReference type="ARBA" id="ARBA00022723"/>
    </source>
</evidence>
<dbReference type="InterPro" id="IPR051459">
    <property type="entry name" value="Cytochrome_c-type_DH"/>
</dbReference>
<feature type="domain" description="Cytochrome c" evidence="5">
    <location>
        <begin position="191"/>
        <end position="287"/>
    </location>
</feature>
<protein>
    <recommendedName>
        <fullName evidence="5">Cytochrome c domain-containing protein</fullName>
    </recommendedName>
</protein>
<evidence type="ECO:0000256" key="1">
    <source>
        <dbReference type="ARBA" id="ARBA00022617"/>
    </source>
</evidence>
<evidence type="ECO:0000313" key="7">
    <source>
        <dbReference type="Proteomes" id="UP000029085"/>
    </source>
</evidence>
<dbReference type="PROSITE" id="PS51007">
    <property type="entry name" value="CYTC"/>
    <property type="match status" value="2"/>
</dbReference>
<organism evidence="6 7">
    <name type="scientific">Arenimonas donghaensis DSM 18148 = HO3-R19</name>
    <dbReference type="NCBI Taxonomy" id="1121014"/>
    <lineage>
        <taxon>Bacteria</taxon>
        <taxon>Pseudomonadati</taxon>
        <taxon>Pseudomonadota</taxon>
        <taxon>Gammaproteobacteria</taxon>
        <taxon>Lysobacterales</taxon>
        <taxon>Lysobacteraceae</taxon>
        <taxon>Arenimonas</taxon>
    </lineage>
</organism>
<evidence type="ECO:0000313" key="6">
    <source>
        <dbReference type="EMBL" id="KFL36318.1"/>
    </source>
</evidence>
<dbReference type="GO" id="GO:0046872">
    <property type="term" value="F:metal ion binding"/>
    <property type="evidence" value="ECO:0007669"/>
    <property type="project" value="UniProtKB-KW"/>
</dbReference>
<evidence type="ECO:0000256" key="4">
    <source>
        <dbReference type="PROSITE-ProRule" id="PRU00433"/>
    </source>
</evidence>
<dbReference type="Gene3D" id="1.10.760.10">
    <property type="entry name" value="Cytochrome c-like domain"/>
    <property type="match status" value="2"/>
</dbReference>
<name>A0A087MHG5_9GAMM</name>
<proteinExistence type="predicted"/>